<protein>
    <submittedName>
        <fullName evidence="3">Transglutaminase domain-containing protein</fullName>
    </submittedName>
</protein>
<dbReference type="EMBL" id="QTSU01000003">
    <property type="protein sequence ID" value="RDZ26367.1"/>
    <property type="molecule type" value="Genomic_DNA"/>
</dbReference>
<keyword evidence="1" id="KW-0732">Signal</keyword>
<sequence>MIPAPRIALAMAALVCAAWPARAQDGAESQARALAHARLVASPYKMSERARSGRIRYLLEFEPALAWAWPSTGEQRVRMRDAADARALIDVCADCGDEAAPDAAELQRYLQPNAWVDSDHPQVRAFARAHARGSGTERRMRLLVEAVQRHMNGPIAYSGYLSASQALDTRGGDCTEFAVLLAALARASGIPARAAYGMAYSSRFTGESHVFGPHLWVQAWNGRRWVSYDAGLGRFDAGHIALRVGDGSPRDADGVMAALGRLKVRDAAGLQSESATQP</sequence>
<dbReference type="PANTHER" id="PTHR33490">
    <property type="entry name" value="BLR5614 PROTEIN-RELATED"/>
    <property type="match status" value="1"/>
</dbReference>
<feature type="domain" description="Transglutaminase-like" evidence="2">
    <location>
        <begin position="166"/>
        <end position="232"/>
    </location>
</feature>
<dbReference type="InterPro" id="IPR002931">
    <property type="entry name" value="Transglutaminase-like"/>
</dbReference>
<dbReference type="SUPFAM" id="SSF54001">
    <property type="entry name" value="Cysteine proteinases"/>
    <property type="match status" value="1"/>
</dbReference>
<feature type="signal peptide" evidence="1">
    <location>
        <begin position="1"/>
        <end position="23"/>
    </location>
</feature>
<proteinExistence type="predicted"/>
<evidence type="ECO:0000256" key="1">
    <source>
        <dbReference type="SAM" id="SignalP"/>
    </source>
</evidence>
<evidence type="ECO:0000313" key="3">
    <source>
        <dbReference type="EMBL" id="RDZ26367.1"/>
    </source>
</evidence>
<dbReference type="InterPro" id="IPR038765">
    <property type="entry name" value="Papain-like_cys_pep_sf"/>
</dbReference>
<keyword evidence="4" id="KW-1185">Reference proteome</keyword>
<evidence type="ECO:0000259" key="2">
    <source>
        <dbReference type="SMART" id="SM00460"/>
    </source>
</evidence>
<dbReference type="Gene3D" id="3.10.620.30">
    <property type="match status" value="1"/>
</dbReference>
<name>A0A371JXN1_9GAMM</name>
<accession>A0A371JXN1</accession>
<evidence type="ECO:0000313" key="4">
    <source>
        <dbReference type="Proteomes" id="UP000264492"/>
    </source>
</evidence>
<dbReference type="SMART" id="SM00460">
    <property type="entry name" value="TGc"/>
    <property type="match status" value="1"/>
</dbReference>
<dbReference type="RefSeq" id="WP_115860314.1">
    <property type="nucleotide sequence ID" value="NZ_QTSU01000003.1"/>
</dbReference>
<organism evidence="3 4">
    <name type="scientific">Lysobacter silvisoli</name>
    <dbReference type="NCBI Taxonomy" id="2293254"/>
    <lineage>
        <taxon>Bacteria</taxon>
        <taxon>Pseudomonadati</taxon>
        <taxon>Pseudomonadota</taxon>
        <taxon>Gammaproteobacteria</taxon>
        <taxon>Lysobacterales</taxon>
        <taxon>Lysobacteraceae</taxon>
        <taxon>Lysobacter</taxon>
    </lineage>
</organism>
<reference evidence="3 4" key="1">
    <citation type="submission" date="2018-08" db="EMBL/GenBank/DDBJ databases">
        <title>Lysobacter sp. zong2l5, whole genome shotgun sequence.</title>
        <authorList>
            <person name="Zhang X."/>
            <person name="Feng G."/>
            <person name="Zhu H."/>
        </authorList>
    </citation>
    <scope>NUCLEOTIDE SEQUENCE [LARGE SCALE GENOMIC DNA]</scope>
    <source>
        <strain evidence="4">zong2l5</strain>
    </source>
</reference>
<dbReference type="Proteomes" id="UP000264492">
    <property type="component" value="Unassembled WGS sequence"/>
</dbReference>
<gene>
    <name evidence="3" type="ORF">DX914_15280</name>
</gene>
<dbReference type="Pfam" id="PF01841">
    <property type="entry name" value="Transglut_core"/>
    <property type="match status" value="1"/>
</dbReference>
<dbReference type="OrthoDB" id="9804872at2"/>
<feature type="chain" id="PRO_5016993102" evidence="1">
    <location>
        <begin position="24"/>
        <end position="278"/>
    </location>
</feature>
<comment type="caution">
    <text evidence="3">The sequence shown here is derived from an EMBL/GenBank/DDBJ whole genome shotgun (WGS) entry which is preliminary data.</text>
</comment>
<dbReference type="AlphaFoldDB" id="A0A371JXN1"/>